<accession>A0ACC2AIS2</accession>
<name>A0ACC2AIS2_DIPCM</name>
<proteinExistence type="predicted"/>
<protein>
    <submittedName>
        <fullName evidence="1">Uncharacterized protein</fullName>
    </submittedName>
</protein>
<dbReference type="EMBL" id="CM055112">
    <property type="protein sequence ID" value="KAJ7517455.1"/>
    <property type="molecule type" value="Genomic_DNA"/>
</dbReference>
<sequence>MSTSGGTMRSWPELVGWDGKVAKKQILAEDPYLRVIIIKENDAVTGDLDMHRVRIRVDELDIVAEVPQIG</sequence>
<comment type="caution">
    <text evidence="1">The sequence shown here is derived from an EMBL/GenBank/DDBJ whole genome shotgun (WGS) entry which is preliminary data.</text>
</comment>
<gene>
    <name evidence="1" type="ORF">O6H91_21G024900</name>
</gene>
<dbReference type="Proteomes" id="UP001162992">
    <property type="component" value="Chromosome 21"/>
</dbReference>
<organism evidence="1 2">
    <name type="scientific">Diphasiastrum complanatum</name>
    <name type="common">Issler's clubmoss</name>
    <name type="synonym">Lycopodium complanatum</name>
    <dbReference type="NCBI Taxonomy" id="34168"/>
    <lineage>
        <taxon>Eukaryota</taxon>
        <taxon>Viridiplantae</taxon>
        <taxon>Streptophyta</taxon>
        <taxon>Embryophyta</taxon>
        <taxon>Tracheophyta</taxon>
        <taxon>Lycopodiopsida</taxon>
        <taxon>Lycopodiales</taxon>
        <taxon>Lycopodiaceae</taxon>
        <taxon>Lycopodioideae</taxon>
        <taxon>Diphasiastrum</taxon>
    </lineage>
</organism>
<reference evidence="2" key="1">
    <citation type="journal article" date="2024" name="Proc. Natl. Acad. Sci. U.S.A.">
        <title>Extraordinary preservation of gene collinearity over three hundred million years revealed in homosporous lycophytes.</title>
        <authorList>
            <person name="Li C."/>
            <person name="Wickell D."/>
            <person name="Kuo L.Y."/>
            <person name="Chen X."/>
            <person name="Nie B."/>
            <person name="Liao X."/>
            <person name="Peng D."/>
            <person name="Ji J."/>
            <person name="Jenkins J."/>
            <person name="Williams M."/>
            <person name="Shu S."/>
            <person name="Plott C."/>
            <person name="Barry K."/>
            <person name="Rajasekar S."/>
            <person name="Grimwood J."/>
            <person name="Han X."/>
            <person name="Sun S."/>
            <person name="Hou Z."/>
            <person name="He W."/>
            <person name="Dai G."/>
            <person name="Sun C."/>
            <person name="Schmutz J."/>
            <person name="Leebens-Mack J.H."/>
            <person name="Li F.W."/>
            <person name="Wang L."/>
        </authorList>
    </citation>
    <scope>NUCLEOTIDE SEQUENCE [LARGE SCALE GENOMIC DNA]</scope>
    <source>
        <strain evidence="2">cv. PW_Plant_1</strain>
    </source>
</reference>
<evidence type="ECO:0000313" key="2">
    <source>
        <dbReference type="Proteomes" id="UP001162992"/>
    </source>
</evidence>
<keyword evidence="2" id="KW-1185">Reference proteome</keyword>
<evidence type="ECO:0000313" key="1">
    <source>
        <dbReference type="EMBL" id="KAJ7517455.1"/>
    </source>
</evidence>